<evidence type="ECO:0000256" key="2">
    <source>
        <dbReference type="ARBA" id="ARBA00023002"/>
    </source>
</evidence>
<accession>X0UCZ5</accession>
<keyword evidence="2" id="KW-0560">Oxidoreductase</keyword>
<dbReference type="EMBL" id="BARS01018935">
    <property type="protein sequence ID" value="GAF86345.1"/>
    <property type="molecule type" value="Genomic_DNA"/>
</dbReference>
<name>X0UCZ5_9ZZZZ</name>
<dbReference type="GO" id="GO:0016491">
    <property type="term" value="F:oxidoreductase activity"/>
    <property type="evidence" value="ECO:0007669"/>
    <property type="project" value="UniProtKB-KW"/>
</dbReference>
<dbReference type="Pfam" id="PF02662">
    <property type="entry name" value="FlpD"/>
    <property type="match status" value="1"/>
</dbReference>
<dbReference type="GO" id="GO:0046872">
    <property type="term" value="F:metal ion binding"/>
    <property type="evidence" value="ECO:0007669"/>
    <property type="project" value="UniProtKB-KW"/>
</dbReference>
<evidence type="ECO:0000256" key="3">
    <source>
        <dbReference type="ARBA" id="ARBA00023004"/>
    </source>
</evidence>
<keyword evidence="4" id="KW-0411">Iron-sulfur</keyword>
<evidence type="ECO:0000256" key="4">
    <source>
        <dbReference type="ARBA" id="ARBA00023014"/>
    </source>
</evidence>
<sequence>MEPTKREKKPTILILATETCAYPGADNVGQIHADYPTNTYIVRVPAPVLLPESFYLRCFEKGIEGR</sequence>
<feature type="non-terminal residue" evidence="6">
    <location>
        <position position="66"/>
    </location>
</feature>
<proteinExistence type="predicted"/>
<keyword evidence="3" id="KW-0408">Iron</keyword>
<dbReference type="GO" id="GO:0051536">
    <property type="term" value="F:iron-sulfur cluster binding"/>
    <property type="evidence" value="ECO:0007669"/>
    <property type="project" value="UniProtKB-KW"/>
</dbReference>
<dbReference type="AlphaFoldDB" id="X0UCZ5"/>
<feature type="domain" description="F420-non-reducing hydrogenase iron-sulfur subunit D" evidence="5">
    <location>
        <begin position="12"/>
        <end position="65"/>
    </location>
</feature>
<evidence type="ECO:0000313" key="6">
    <source>
        <dbReference type="EMBL" id="GAF86345.1"/>
    </source>
</evidence>
<gene>
    <name evidence="6" type="ORF">S01H1_30738</name>
</gene>
<keyword evidence="1" id="KW-0479">Metal-binding</keyword>
<protein>
    <recommendedName>
        <fullName evidence="5">F420-non-reducing hydrogenase iron-sulfur subunit D domain-containing protein</fullName>
    </recommendedName>
</protein>
<comment type="caution">
    <text evidence="6">The sequence shown here is derived from an EMBL/GenBank/DDBJ whole genome shotgun (WGS) entry which is preliminary data.</text>
</comment>
<organism evidence="6">
    <name type="scientific">marine sediment metagenome</name>
    <dbReference type="NCBI Taxonomy" id="412755"/>
    <lineage>
        <taxon>unclassified sequences</taxon>
        <taxon>metagenomes</taxon>
        <taxon>ecological metagenomes</taxon>
    </lineage>
</organism>
<evidence type="ECO:0000259" key="5">
    <source>
        <dbReference type="Pfam" id="PF02662"/>
    </source>
</evidence>
<evidence type="ECO:0000256" key="1">
    <source>
        <dbReference type="ARBA" id="ARBA00022723"/>
    </source>
</evidence>
<reference evidence="6" key="1">
    <citation type="journal article" date="2014" name="Front. Microbiol.">
        <title>High frequency of phylogenetically diverse reductive dehalogenase-homologous genes in deep subseafloor sedimentary metagenomes.</title>
        <authorList>
            <person name="Kawai M."/>
            <person name="Futagami T."/>
            <person name="Toyoda A."/>
            <person name="Takaki Y."/>
            <person name="Nishi S."/>
            <person name="Hori S."/>
            <person name="Arai W."/>
            <person name="Tsubouchi T."/>
            <person name="Morono Y."/>
            <person name="Uchiyama I."/>
            <person name="Ito T."/>
            <person name="Fujiyama A."/>
            <person name="Inagaki F."/>
            <person name="Takami H."/>
        </authorList>
    </citation>
    <scope>NUCLEOTIDE SEQUENCE</scope>
    <source>
        <strain evidence="6">Expedition CK06-06</strain>
    </source>
</reference>
<dbReference type="InterPro" id="IPR003813">
    <property type="entry name" value="MvhD/FlpD"/>
</dbReference>